<dbReference type="SUPFAM" id="SSF103481">
    <property type="entry name" value="Multidrug resistance efflux transporter EmrE"/>
    <property type="match status" value="1"/>
</dbReference>
<evidence type="ECO:0000313" key="10">
    <source>
        <dbReference type="EMBL" id="ARQ02225.1"/>
    </source>
</evidence>
<evidence type="ECO:0000256" key="5">
    <source>
        <dbReference type="ARBA" id="ARBA00022989"/>
    </source>
</evidence>
<evidence type="ECO:0000256" key="7">
    <source>
        <dbReference type="ARBA" id="ARBA00038151"/>
    </source>
</evidence>
<sequence length="108" mass="11234">MTTGQGWIYLVASGLIDVAWALSMKKANGFANLGWSLVSLVLLAAFVYLLTRALTVLPVGTAYAVWTGIGAAGTVIAGILLFSEPATAIRLFFICVVVAGIIGLQMTA</sequence>
<comment type="similarity">
    <text evidence="7">Belongs to the drug/metabolite transporter (DMT) superfamily. Small multidrug resistance (SMR) (TC 2.A.7.1) family. Gdx/SugE subfamily.</text>
</comment>
<reference evidence="10 11" key="1">
    <citation type="submission" date="2017-05" db="EMBL/GenBank/DDBJ databases">
        <title>Full genome sequence of Pseudorhodoplanes sinuspersici.</title>
        <authorList>
            <person name="Dastgheib S.M.M."/>
            <person name="Shavandi M."/>
            <person name="Tirandaz H."/>
        </authorList>
    </citation>
    <scope>NUCLEOTIDE SEQUENCE [LARGE SCALE GENOMIC DNA]</scope>
    <source>
        <strain evidence="10 11">RIPI110</strain>
    </source>
</reference>
<dbReference type="GO" id="GO:0005886">
    <property type="term" value="C:plasma membrane"/>
    <property type="evidence" value="ECO:0007669"/>
    <property type="project" value="UniProtKB-SubCell"/>
</dbReference>
<comment type="subcellular location">
    <subcellularLocation>
        <location evidence="1 9">Cell membrane</location>
        <topology evidence="1 9">Multi-pass membrane protein</topology>
    </subcellularLocation>
</comment>
<dbReference type="RefSeq" id="WP_086090656.1">
    <property type="nucleotide sequence ID" value="NZ_CP021112.1"/>
</dbReference>
<dbReference type="STRING" id="1235591.CAK95_26345"/>
<dbReference type="PANTHER" id="PTHR30561">
    <property type="entry name" value="SMR FAMILY PROTON-DEPENDENT DRUG EFFLUX TRANSPORTER SUGE"/>
    <property type="match status" value="1"/>
</dbReference>
<keyword evidence="4 9" id="KW-0812">Transmembrane</keyword>
<dbReference type="GO" id="GO:0022857">
    <property type="term" value="F:transmembrane transporter activity"/>
    <property type="evidence" value="ECO:0007669"/>
    <property type="project" value="InterPro"/>
</dbReference>
<dbReference type="Gene3D" id="1.10.3730.20">
    <property type="match status" value="1"/>
</dbReference>
<dbReference type="InterPro" id="IPR045324">
    <property type="entry name" value="Small_multidrug_res"/>
</dbReference>
<evidence type="ECO:0000256" key="2">
    <source>
        <dbReference type="ARBA" id="ARBA00022448"/>
    </source>
</evidence>
<proteinExistence type="inferred from homology"/>
<evidence type="ECO:0000256" key="3">
    <source>
        <dbReference type="ARBA" id="ARBA00022475"/>
    </source>
</evidence>
<keyword evidence="11" id="KW-1185">Reference proteome</keyword>
<dbReference type="PANTHER" id="PTHR30561:SF0">
    <property type="entry name" value="GUANIDINIUM EXPORTER"/>
    <property type="match status" value="1"/>
</dbReference>
<dbReference type="EMBL" id="CP021112">
    <property type="protein sequence ID" value="ARQ02225.1"/>
    <property type="molecule type" value="Genomic_DNA"/>
</dbReference>
<dbReference type="KEGG" id="psin:CAK95_26345"/>
<dbReference type="InterPro" id="IPR037185">
    <property type="entry name" value="EmrE-like"/>
</dbReference>
<evidence type="ECO:0000313" key="11">
    <source>
        <dbReference type="Proteomes" id="UP000194137"/>
    </source>
</evidence>
<organism evidence="10 11">
    <name type="scientific">Pseudorhodoplanes sinuspersici</name>
    <dbReference type="NCBI Taxonomy" id="1235591"/>
    <lineage>
        <taxon>Bacteria</taxon>
        <taxon>Pseudomonadati</taxon>
        <taxon>Pseudomonadota</taxon>
        <taxon>Alphaproteobacteria</taxon>
        <taxon>Hyphomicrobiales</taxon>
        <taxon>Pseudorhodoplanes</taxon>
    </lineage>
</organism>
<evidence type="ECO:0000256" key="1">
    <source>
        <dbReference type="ARBA" id="ARBA00004651"/>
    </source>
</evidence>
<dbReference type="Pfam" id="PF00893">
    <property type="entry name" value="Multi_Drug_Res"/>
    <property type="match status" value="1"/>
</dbReference>
<dbReference type="Proteomes" id="UP000194137">
    <property type="component" value="Chromosome"/>
</dbReference>
<dbReference type="OrthoDB" id="9808638at2"/>
<accession>A0A1W6ZZQ1</accession>
<dbReference type="FunFam" id="1.10.3730.20:FF:000001">
    <property type="entry name" value="Quaternary ammonium compound resistance transporter SugE"/>
    <property type="match status" value="1"/>
</dbReference>
<protein>
    <recommendedName>
        <fullName evidence="8">Guanidinium exporter</fullName>
    </recommendedName>
</protein>
<evidence type="ECO:0000256" key="9">
    <source>
        <dbReference type="RuleBase" id="RU003942"/>
    </source>
</evidence>
<keyword evidence="3" id="KW-1003">Cell membrane</keyword>
<keyword evidence="5" id="KW-1133">Transmembrane helix</keyword>
<dbReference type="AlphaFoldDB" id="A0A1W6ZZQ1"/>
<evidence type="ECO:0000256" key="8">
    <source>
        <dbReference type="ARBA" id="ARBA00039168"/>
    </source>
</evidence>
<evidence type="ECO:0000256" key="4">
    <source>
        <dbReference type="ARBA" id="ARBA00022692"/>
    </source>
</evidence>
<keyword evidence="6" id="KW-0472">Membrane</keyword>
<name>A0A1W6ZZQ1_9HYPH</name>
<gene>
    <name evidence="10" type="ORF">CAK95_26345</name>
</gene>
<keyword evidence="2" id="KW-0813">Transport</keyword>
<evidence type="ECO:0000256" key="6">
    <source>
        <dbReference type="ARBA" id="ARBA00023136"/>
    </source>
</evidence>
<dbReference type="InterPro" id="IPR000390">
    <property type="entry name" value="Small_drug/metabolite_transptr"/>
</dbReference>
<dbReference type="GO" id="GO:1990961">
    <property type="term" value="P:xenobiotic detoxification by transmembrane export across the plasma membrane"/>
    <property type="evidence" value="ECO:0007669"/>
    <property type="project" value="UniProtKB-ARBA"/>
</dbReference>